<organism evidence="1 2">
    <name type="scientific">Periconia digitata</name>
    <dbReference type="NCBI Taxonomy" id="1303443"/>
    <lineage>
        <taxon>Eukaryota</taxon>
        <taxon>Fungi</taxon>
        <taxon>Dikarya</taxon>
        <taxon>Ascomycota</taxon>
        <taxon>Pezizomycotina</taxon>
        <taxon>Dothideomycetes</taxon>
        <taxon>Pleosporomycetidae</taxon>
        <taxon>Pleosporales</taxon>
        <taxon>Massarineae</taxon>
        <taxon>Periconiaceae</taxon>
        <taxon>Periconia</taxon>
    </lineage>
</organism>
<dbReference type="Proteomes" id="UP001152607">
    <property type="component" value="Unassembled WGS sequence"/>
</dbReference>
<sequence>MSYSLDTCPYKKEIYDTSNGNYWGLDPEDHCQALEDLGELMNISYWAGVMLRVLDKADNEFTNKQELNRVAWLELGQRRQYVTRIRKAVDSRVDELCSDNIKTAKGS</sequence>
<accession>A0A9W4UMR8</accession>
<protein>
    <submittedName>
        <fullName evidence="1">Uncharacterized protein</fullName>
    </submittedName>
</protein>
<dbReference type="EMBL" id="CAOQHR010000007">
    <property type="protein sequence ID" value="CAI6337872.1"/>
    <property type="molecule type" value="Genomic_DNA"/>
</dbReference>
<evidence type="ECO:0000313" key="1">
    <source>
        <dbReference type="EMBL" id="CAI6337872.1"/>
    </source>
</evidence>
<reference evidence="1" key="1">
    <citation type="submission" date="2023-01" db="EMBL/GenBank/DDBJ databases">
        <authorList>
            <person name="Van Ghelder C."/>
            <person name="Rancurel C."/>
        </authorList>
    </citation>
    <scope>NUCLEOTIDE SEQUENCE</scope>
    <source>
        <strain evidence="1">CNCM I-4278</strain>
    </source>
</reference>
<keyword evidence="2" id="KW-1185">Reference proteome</keyword>
<evidence type="ECO:0000313" key="2">
    <source>
        <dbReference type="Proteomes" id="UP001152607"/>
    </source>
</evidence>
<name>A0A9W4UMR8_9PLEO</name>
<proteinExistence type="predicted"/>
<dbReference type="AlphaFoldDB" id="A0A9W4UMR8"/>
<comment type="caution">
    <text evidence="1">The sequence shown here is derived from an EMBL/GenBank/DDBJ whole genome shotgun (WGS) entry which is preliminary data.</text>
</comment>
<gene>
    <name evidence="1" type="ORF">PDIGIT_LOCUS10989</name>
</gene>